<reference evidence="1 2" key="1">
    <citation type="submission" date="2018-11" db="EMBL/GenBank/DDBJ databases">
        <title>Genomic Encyclopedia of Type Strains, Phase IV (KMG-IV): sequencing the most valuable type-strain genomes for metagenomic binning, comparative biology and taxonomic classification.</title>
        <authorList>
            <person name="Goeker M."/>
        </authorList>
    </citation>
    <scope>NUCLEOTIDE SEQUENCE [LARGE SCALE GENOMIC DNA]</scope>
    <source>
        <strain evidence="1 2">DSM 15985</strain>
    </source>
</reference>
<dbReference type="RefSeq" id="WP_123676629.1">
    <property type="nucleotide sequence ID" value="NZ_RJVL01000008.1"/>
</dbReference>
<dbReference type="Proteomes" id="UP000271868">
    <property type="component" value="Unassembled WGS sequence"/>
</dbReference>
<evidence type="ECO:0000313" key="1">
    <source>
        <dbReference type="EMBL" id="ROR39611.1"/>
    </source>
</evidence>
<sequence length="148" mass="16162">MSNKIHLRQTMLDLAEGRLRFAEQAYAQYLVGAAGRGDEPGESDAASRAVNNAALAQAFECPIHDHQEALDVLRQIDFGPRDSVEKGAVVRIDGRWFVVAVASDAFECDGNTYMGISTKAPIYAAIADARAGDVVNFRQRDLHIDEVL</sequence>
<proteinExistence type="predicted"/>
<keyword evidence="2" id="KW-1185">Reference proteome</keyword>
<evidence type="ECO:0000313" key="2">
    <source>
        <dbReference type="Proteomes" id="UP000271868"/>
    </source>
</evidence>
<organism evidence="1 2">
    <name type="scientific">Diaphorobacter nitroreducens</name>
    <dbReference type="NCBI Taxonomy" id="164759"/>
    <lineage>
        <taxon>Bacteria</taxon>
        <taxon>Pseudomonadati</taxon>
        <taxon>Pseudomonadota</taxon>
        <taxon>Betaproteobacteria</taxon>
        <taxon>Burkholderiales</taxon>
        <taxon>Comamonadaceae</taxon>
        <taxon>Diaphorobacter</taxon>
    </lineage>
</organism>
<dbReference type="EMBL" id="RJVL01000008">
    <property type="protein sequence ID" value="ROR39611.1"/>
    <property type="molecule type" value="Genomic_DNA"/>
</dbReference>
<name>A0AAX1WT85_9BURK</name>
<evidence type="ECO:0008006" key="3">
    <source>
        <dbReference type="Google" id="ProtNLM"/>
    </source>
</evidence>
<dbReference type="AlphaFoldDB" id="A0AAX1WT85"/>
<accession>A0AAX1WT85</accession>
<gene>
    <name evidence="1" type="ORF">EDC60_3101</name>
</gene>
<comment type="caution">
    <text evidence="1">The sequence shown here is derived from an EMBL/GenBank/DDBJ whole genome shotgun (WGS) entry which is preliminary data.</text>
</comment>
<protein>
    <recommendedName>
        <fullName evidence="3">Transcription elongation factor</fullName>
    </recommendedName>
</protein>